<name>A0A0H5BK02_9EUKA</name>
<dbReference type="EMBL" id="AB996599">
    <property type="protein sequence ID" value="BAS01475.1"/>
    <property type="molecule type" value="Genomic_DNA"/>
</dbReference>
<keyword evidence="1" id="KW-1133">Transmembrane helix</keyword>
<accession>A0A0H5BK02</accession>
<evidence type="ECO:0000256" key="1">
    <source>
        <dbReference type="SAM" id="Phobius"/>
    </source>
</evidence>
<dbReference type="AlphaFoldDB" id="A0A0H5BK02"/>
<feature type="transmembrane region" description="Helical" evidence="1">
    <location>
        <begin position="96"/>
        <end position="115"/>
    </location>
</feature>
<feature type="transmembrane region" description="Helical" evidence="1">
    <location>
        <begin position="21"/>
        <end position="43"/>
    </location>
</feature>
<keyword evidence="1" id="KW-0472">Membrane</keyword>
<evidence type="ECO:0000313" key="2">
    <source>
        <dbReference type="EMBL" id="BAS01475.1"/>
    </source>
</evidence>
<proteinExistence type="predicted"/>
<sequence>MKLSKLSYLPLYMTQKYKIKRLIAFIINLILIYNYSICVINYYNIFDNKYITHTIFQNEILILKIFLLIKHTHLLKINLSKFIELENFLQYQKKSYLYLIICKIILNIITCFIHRNEYIN</sequence>
<geneLocation type="nucleomorph" evidence="2"/>
<protein>
    <recommendedName>
        <fullName evidence="3">Transmembrane protein</fullName>
    </recommendedName>
</protein>
<organism evidence="2">
    <name type="scientific">Lotharella vacuolata</name>
    <dbReference type="NCBI Taxonomy" id="74820"/>
    <lineage>
        <taxon>Eukaryota</taxon>
        <taxon>Sar</taxon>
        <taxon>Rhizaria</taxon>
        <taxon>Cercozoa</taxon>
        <taxon>Chlorarachniophyceae</taxon>
        <taxon>Lotharella</taxon>
    </lineage>
</organism>
<keyword evidence="1" id="KW-0812">Transmembrane</keyword>
<reference evidence="2" key="1">
    <citation type="journal article" date="2015" name="Genome Biol. Evol.">
        <title>Nucleomorph Genome Sequences of Two Chlorarachniophytes, Amorphochlora amoebiformis and Lotharella vacuolata.</title>
        <authorList>
            <person name="Suzuki S."/>
            <person name="Shirato S."/>
            <person name="Hirakawa Y."/>
            <person name="Ishida K."/>
        </authorList>
    </citation>
    <scope>NUCLEOTIDE SEQUENCE</scope>
    <source>
        <strain evidence="2">CCMP240</strain>
    </source>
</reference>
<evidence type="ECO:0008006" key="3">
    <source>
        <dbReference type="Google" id="ProtNLM"/>
    </source>
</evidence>
<keyword evidence="2" id="KW-0542">Nucleomorph</keyword>